<organism evidence="2 3">
    <name type="scientific">Vibrio parahaemolyticus</name>
    <dbReference type="NCBI Taxonomy" id="670"/>
    <lineage>
        <taxon>Bacteria</taxon>
        <taxon>Pseudomonadati</taxon>
        <taxon>Pseudomonadota</taxon>
        <taxon>Gammaproteobacteria</taxon>
        <taxon>Vibrionales</taxon>
        <taxon>Vibrionaceae</taxon>
        <taxon>Vibrio</taxon>
    </lineage>
</organism>
<evidence type="ECO:0000313" key="2">
    <source>
        <dbReference type="EMBL" id="NMU27094.1"/>
    </source>
</evidence>
<dbReference type="RefSeq" id="WP_025787453.1">
    <property type="nucleotide sequence ID" value="NZ_CP133900.1"/>
</dbReference>
<accession>A0A7Y0X706</accession>
<proteinExistence type="predicted"/>
<evidence type="ECO:0000256" key="1">
    <source>
        <dbReference type="SAM" id="Phobius"/>
    </source>
</evidence>
<comment type="caution">
    <text evidence="2">The sequence shown here is derived from an EMBL/GenBank/DDBJ whole genome shotgun (WGS) entry which is preliminary data.</text>
</comment>
<feature type="transmembrane region" description="Helical" evidence="1">
    <location>
        <begin position="141"/>
        <end position="157"/>
    </location>
</feature>
<feature type="transmembrane region" description="Helical" evidence="1">
    <location>
        <begin position="169"/>
        <end position="190"/>
    </location>
</feature>
<keyword evidence="1" id="KW-0812">Transmembrane</keyword>
<feature type="transmembrane region" description="Helical" evidence="1">
    <location>
        <begin position="23"/>
        <end position="43"/>
    </location>
</feature>
<dbReference type="Proteomes" id="UP000555836">
    <property type="component" value="Unassembled WGS sequence"/>
</dbReference>
<sequence>MSFGSDIKGDLESIQEAWKKSSVVGKSVYLLSLFLSCSAITSISDKVFGWKGFIQDGVNFYREVSSQVISIINEMFDFSVAQHELDLLVVLGLGVFAVIRKCMVGSNSEFGVIGTFGLYVLFLLLSFNLFKVLGLTSQENINYGLTAAVIAILTLPYKRSHTKKENIVYYISILLPVMIMLVLAGINAGLERTI</sequence>
<protein>
    <submittedName>
        <fullName evidence="2">Uncharacterized protein</fullName>
    </submittedName>
</protein>
<dbReference type="EMBL" id="JABCLD010001783">
    <property type="protein sequence ID" value="NMU27094.1"/>
    <property type="molecule type" value="Genomic_DNA"/>
</dbReference>
<keyword evidence="1" id="KW-0472">Membrane</keyword>
<evidence type="ECO:0000313" key="3">
    <source>
        <dbReference type="Proteomes" id="UP000555836"/>
    </source>
</evidence>
<dbReference type="AlphaFoldDB" id="A0A7Y0X706"/>
<feature type="transmembrane region" description="Helical" evidence="1">
    <location>
        <begin position="110"/>
        <end position="129"/>
    </location>
</feature>
<reference evidence="2 3" key="1">
    <citation type="submission" date="2020-04" db="EMBL/GenBank/DDBJ databases">
        <title>Whole-genome sequencing of Vibrio spp. from China reveals different genetic environments of blaCTX-M-14 among diverse lineages.</title>
        <authorList>
            <person name="Zheng Z."/>
            <person name="Ye L."/>
            <person name="Chen S."/>
        </authorList>
    </citation>
    <scope>NUCLEOTIDE SEQUENCE [LARGE SCALE GENOMIC DNA]</scope>
    <source>
        <strain evidence="2 3">Vb0574</strain>
    </source>
</reference>
<gene>
    <name evidence="2" type="ORF">HKB21_15885</name>
</gene>
<name>A0A7Y0X706_VIBPH</name>
<keyword evidence="1" id="KW-1133">Transmembrane helix</keyword>